<dbReference type="EMBL" id="JBHUOM010000023">
    <property type="protein sequence ID" value="MFD2936306.1"/>
    <property type="molecule type" value="Genomic_DNA"/>
</dbReference>
<dbReference type="Proteomes" id="UP001597512">
    <property type="component" value="Unassembled WGS sequence"/>
</dbReference>
<evidence type="ECO:0000313" key="3">
    <source>
        <dbReference type="Proteomes" id="UP001597512"/>
    </source>
</evidence>
<evidence type="ECO:0000313" key="2">
    <source>
        <dbReference type="EMBL" id="MFD2936306.1"/>
    </source>
</evidence>
<evidence type="ECO:0008006" key="4">
    <source>
        <dbReference type="Google" id="ProtNLM"/>
    </source>
</evidence>
<feature type="signal peptide" evidence="1">
    <location>
        <begin position="1"/>
        <end position="20"/>
    </location>
</feature>
<accession>A0ABW6ALC8</accession>
<name>A0ABW6ALC8_9BACT</name>
<protein>
    <recommendedName>
        <fullName evidence="4">PEP-CTERM sorting domain-containing protein</fullName>
    </recommendedName>
</protein>
<keyword evidence="3" id="KW-1185">Reference proteome</keyword>
<evidence type="ECO:0000256" key="1">
    <source>
        <dbReference type="SAM" id="SignalP"/>
    </source>
</evidence>
<proteinExistence type="predicted"/>
<dbReference type="RefSeq" id="WP_381504987.1">
    <property type="nucleotide sequence ID" value="NZ_JBHUOM010000023.1"/>
</dbReference>
<gene>
    <name evidence="2" type="ORF">ACFS25_21170</name>
</gene>
<keyword evidence="1" id="KW-0732">Signal</keyword>
<comment type="caution">
    <text evidence="2">The sequence shown here is derived from an EMBL/GenBank/DDBJ whole genome shotgun (WGS) entry which is preliminary data.</text>
</comment>
<organism evidence="2 3">
    <name type="scientific">Spirosoma flavum</name>
    <dbReference type="NCBI Taxonomy" id="2048557"/>
    <lineage>
        <taxon>Bacteria</taxon>
        <taxon>Pseudomonadati</taxon>
        <taxon>Bacteroidota</taxon>
        <taxon>Cytophagia</taxon>
        <taxon>Cytophagales</taxon>
        <taxon>Cytophagaceae</taxon>
        <taxon>Spirosoma</taxon>
    </lineage>
</organism>
<sequence>MKKLLLLLSLYSFVSFLANGQGTHTVTIAPATGYIGTPYQVSTIRNITTYPLTQDGYNRWASDLAKGTFQLTVVGSNCIIPAGTVPPLVAPNCANSVFVATNTSLLSKYSYNASNGGTIQVRGSGSGTFQMKIETVSGQNLTLSNLDNSSIPYNTLLGFGPSGDGAYPLDWTLWGVPQVPIRLTFAKNGLTDAVTFTPVVGTNKPLTTPPTTTTVTPPTTNTVAQNGSFVAGFGEGTLAEMMAYAPFVPTNNQVSTWTVFNPTQYIGSTSGLKVGINFGIGASWTHLSLNGGENLINTNADQGSNFNGVWFPDNGRSAAAKSSYGNPDGFNGGTNGRFGTTNRDGQYVLSSSIGWNAVPGGQMGNSHRSPILFYERRTVAGYGEVLYTKVQPYQWGMENVLAEQYLHTYSWIDGQALKWFSIVENFRTDNQALDVEREQENPFIFPIGTYFRKMAYTGTSPKTGGALSEFTSAQPCEGAGSPGCPNANDTGDWLGSEYWGGAMSADGSKIVASITPFNTRFRGKQEQGFGGNESSNATSYINSAILENFDRPSIRAFSGAIWTGNTSDYRNYYNSQNFVTTPFNWNFTAGKTNQWHSGNSYARLNGSNRYEWNIGKRGADPNVQGEQPQMKGHFGSPFGAWQASSIPVIYIKGTFVGGNISNIRIEFKKPGSGNNTTYSTGAIPVIADGAEHTYAVNMSGVSGWDGIISNIDLKPNSPTDFSSGSETFVPSYIGNVNPATNDVSLLLMASLLAGGLAKRRKRSLGVRRSKPVPSIKQKVS</sequence>
<reference evidence="3" key="1">
    <citation type="journal article" date="2019" name="Int. J. Syst. Evol. Microbiol.">
        <title>The Global Catalogue of Microorganisms (GCM) 10K type strain sequencing project: providing services to taxonomists for standard genome sequencing and annotation.</title>
        <authorList>
            <consortium name="The Broad Institute Genomics Platform"/>
            <consortium name="The Broad Institute Genome Sequencing Center for Infectious Disease"/>
            <person name="Wu L."/>
            <person name="Ma J."/>
        </authorList>
    </citation>
    <scope>NUCLEOTIDE SEQUENCE [LARGE SCALE GENOMIC DNA]</scope>
    <source>
        <strain evidence="3">KCTC 52490</strain>
    </source>
</reference>
<feature type="chain" id="PRO_5047306178" description="PEP-CTERM sorting domain-containing protein" evidence="1">
    <location>
        <begin position="21"/>
        <end position="780"/>
    </location>
</feature>